<evidence type="ECO:0000256" key="1">
    <source>
        <dbReference type="ARBA" id="ARBA00004162"/>
    </source>
</evidence>
<reference evidence="9 10" key="1">
    <citation type="submission" date="2011-11" db="EMBL/GenBank/DDBJ databases">
        <authorList>
            <person name="Weinstock G."/>
            <person name="Sodergren E."/>
            <person name="Clifton S."/>
            <person name="Fulton L."/>
            <person name="Fulton B."/>
            <person name="Courtney L."/>
            <person name="Fronick C."/>
            <person name="Harrison M."/>
            <person name="Strong C."/>
            <person name="Farmer C."/>
            <person name="Delahaunty K."/>
            <person name="Markovic C."/>
            <person name="Hall O."/>
            <person name="Minx P."/>
            <person name="Tomlinson C."/>
            <person name="Mitreva M."/>
            <person name="Hou S."/>
            <person name="Chen J."/>
            <person name="Wollam A."/>
            <person name="Pepin K.H."/>
            <person name="Johnson M."/>
            <person name="Bhonagiri V."/>
            <person name="Zhang X."/>
            <person name="Suruliraj S."/>
            <person name="Warren W."/>
            <person name="Chinwalla A."/>
            <person name="Mardis E.R."/>
            <person name="Wilson R.K."/>
        </authorList>
    </citation>
    <scope>NUCLEOTIDE SEQUENCE [LARGE SCALE GENOMIC DNA]</scope>
    <source>
        <strain evidence="9 10">YIT 11816</strain>
    </source>
</reference>
<organism evidence="9 10">
    <name type="scientific">Sutterella parvirubra YIT 11816</name>
    <dbReference type="NCBI Taxonomy" id="762967"/>
    <lineage>
        <taxon>Bacteria</taxon>
        <taxon>Pseudomonadati</taxon>
        <taxon>Pseudomonadota</taxon>
        <taxon>Betaproteobacteria</taxon>
        <taxon>Burkholderiales</taxon>
        <taxon>Sutterellaceae</taxon>
        <taxon>Sutterella</taxon>
    </lineage>
</organism>
<keyword evidence="5 8" id="KW-1133">Transmembrane helix</keyword>
<dbReference type="HOGENOM" id="CLU_085305_3_3_4"/>
<sequence>MLRRNSRRRGLMSEMNVVPYIDVMLVLVVILMVAAPFVNPSLINLPSVNKASKAPEKLIEVIVFPDGRMSLRVGKDLRATDAAGLVAAVREAQGSTPDLPVVIAADKDVRYEDVINVMKTLQEADVPRVGLSLRIERSAAAR</sequence>
<comment type="caution">
    <text evidence="9">The sequence shown here is derived from an EMBL/GenBank/DDBJ whole genome shotgun (WGS) entry which is preliminary data.</text>
</comment>
<comment type="similarity">
    <text evidence="2 7">Belongs to the ExbD/TolR family.</text>
</comment>
<gene>
    <name evidence="9" type="ORF">HMPREF9440_00435</name>
</gene>
<proteinExistence type="inferred from homology"/>
<accession>H3KCI3</accession>
<keyword evidence="6 8" id="KW-0472">Membrane</keyword>
<dbReference type="GO" id="GO:0005886">
    <property type="term" value="C:plasma membrane"/>
    <property type="evidence" value="ECO:0007669"/>
    <property type="project" value="UniProtKB-SubCell"/>
</dbReference>
<dbReference type="GO" id="GO:0015031">
    <property type="term" value="P:protein transport"/>
    <property type="evidence" value="ECO:0007669"/>
    <property type="project" value="UniProtKB-KW"/>
</dbReference>
<name>H3KCI3_9BURK</name>
<evidence type="ECO:0000256" key="5">
    <source>
        <dbReference type="ARBA" id="ARBA00022989"/>
    </source>
</evidence>
<dbReference type="PANTHER" id="PTHR30558">
    <property type="entry name" value="EXBD MEMBRANE COMPONENT OF PMF-DRIVEN MACROMOLECULE IMPORT SYSTEM"/>
    <property type="match status" value="1"/>
</dbReference>
<evidence type="ECO:0000256" key="6">
    <source>
        <dbReference type="ARBA" id="ARBA00023136"/>
    </source>
</evidence>
<evidence type="ECO:0000256" key="7">
    <source>
        <dbReference type="RuleBase" id="RU003879"/>
    </source>
</evidence>
<dbReference type="RefSeq" id="WP_008540937.1">
    <property type="nucleotide sequence ID" value="NZ_JH604877.1"/>
</dbReference>
<dbReference type="Gene3D" id="3.30.420.270">
    <property type="match status" value="1"/>
</dbReference>
<keyword evidence="3" id="KW-1003">Cell membrane</keyword>
<dbReference type="AlphaFoldDB" id="H3KCI3"/>
<evidence type="ECO:0000256" key="3">
    <source>
        <dbReference type="ARBA" id="ARBA00022475"/>
    </source>
</evidence>
<dbReference type="InterPro" id="IPR003400">
    <property type="entry name" value="ExbD"/>
</dbReference>
<dbReference type="EMBL" id="AFBQ01000049">
    <property type="protein sequence ID" value="EHY32182.1"/>
    <property type="molecule type" value="Genomic_DNA"/>
</dbReference>
<dbReference type="STRING" id="762967.HMPREF9440_00435"/>
<dbReference type="Proteomes" id="UP000004956">
    <property type="component" value="Unassembled WGS sequence"/>
</dbReference>
<protein>
    <submittedName>
        <fullName evidence="9">Putative biopolymer transport protein ExbD</fullName>
    </submittedName>
</protein>
<feature type="transmembrane region" description="Helical" evidence="8">
    <location>
        <begin position="20"/>
        <end position="38"/>
    </location>
</feature>
<dbReference type="PATRIC" id="fig|762967.3.peg.366"/>
<evidence type="ECO:0000256" key="8">
    <source>
        <dbReference type="SAM" id="Phobius"/>
    </source>
</evidence>
<keyword evidence="10" id="KW-1185">Reference proteome</keyword>
<dbReference type="GO" id="GO:0022857">
    <property type="term" value="F:transmembrane transporter activity"/>
    <property type="evidence" value="ECO:0007669"/>
    <property type="project" value="InterPro"/>
</dbReference>
<dbReference type="PANTHER" id="PTHR30558:SF7">
    <property type="entry name" value="TOL-PAL SYSTEM PROTEIN TOLR"/>
    <property type="match status" value="1"/>
</dbReference>
<comment type="subcellular location">
    <subcellularLocation>
        <location evidence="1">Cell membrane</location>
        <topology evidence="1">Single-pass membrane protein</topology>
    </subcellularLocation>
    <subcellularLocation>
        <location evidence="7">Cell membrane</location>
        <topology evidence="7">Single-pass type II membrane protein</topology>
    </subcellularLocation>
</comment>
<evidence type="ECO:0000256" key="2">
    <source>
        <dbReference type="ARBA" id="ARBA00005811"/>
    </source>
</evidence>
<dbReference type="Pfam" id="PF02472">
    <property type="entry name" value="ExbD"/>
    <property type="match status" value="1"/>
</dbReference>
<keyword evidence="4 7" id="KW-0812">Transmembrane</keyword>
<keyword evidence="7" id="KW-0653">Protein transport</keyword>
<evidence type="ECO:0000256" key="4">
    <source>
        <dbReference type="ARBA" id="ARBA00022692"/>
    </source>
</evidence>
<keyword evidence="7" id="KW-0813">Transport</keyword>
<evidence type="ECO:0000313" key="9">
    <source>
        <dbReference type="EMBL" id="EHY32182.1"/>
    </source>
</evidence>
<evidence type="ECO:0000313" key="10">
    <source>
        <dbReference type="Proteomes" id="UP000004956"/>
    </source>
</evidence>
<dbReference type="OrthoDB" id="9798629at2"/>